<evidence type="ECO:0000256" key="1">
    <source>
        <dbReference type="ARBA" id="ARBA00022729"/>
    </source>
</evidence>
<feature type="chain" id="PRO_5013027605" evidence="2">
    <location>
        <begin position="29"/>
        <end position="337"/>
    </location>
</feature>
<gene>
    <name evidence="3" type="ORF">SAMN02982917_6929</name>
</gene>
<evidence type="ECO:0000313" key="3">
    <source>
        <dbReference type="EMBL" id="SMF89994.1"/>
    </source>
</evidence>
<dbReference type="Pfam" id="PF13343">
    <property type="entry name" value="SBP_bac_6"/>
    <property type="match status" value="1"/>
</dbReference>
<reference evidence="3 4" key="1">
    <citation type="submission" date="2017-04" db="EMBL/GenBank/DDBJ databases">
        <authorList>
            <person name="Afonso C.L."/>
            <person name="Miller P.J."/>
            <person name="Scott M.A."/>
            <person name="Spackman E."/>
            <person name="Goraichik I."/>
            <person name="Dimitrov K.M."/>
            <person name="Suarez D.L."/>
            <person name="Swayne D.E."/>
        </authorList>
    </citation>
    <scope>NUCLEOTIDE SEQUENCE [LARGE SCALE GENOMIC DNA]</scope>
    <source>
        <strain evidence="3 4">A2P</strain>
    </source>
</reference>
<organism evidence="3 4">
    <name type="scientific">Azospirillum oryzae</name>
    <dbReference type="NCBI Taxonomy" id="286727"/>
    <lineage>
        <taxon>Bacteria</taxon>
        <taxon>Pseudomonadati</taxon>
        <taxon>Pseudomonadota</taxon>
        <taxon>Alphaproteobacteria</taxon>
        <taxon>Rhodospirillales</taxon>
        <taxon>Azospirillaceae</taxon>
        <taxon>Azospirillum</taxon>
    </lineage>
</organism>
<dbReference type="PANTHER" id="PTHR30006:SF2">
    <property type="entry name" value="ABC TRANSPORTER SUBSTRATE-BINDING PROTEIN"/>
    <property type="match status" value="1"/>
</dbReference>
<sequence length="337" mass="36519">MSTWLKSKGLWMASLAAVLGTFTAPALAEPIEEVCRQAASEPRLVWYSAQDPSRNTAAVEAFSKAYPAIKIDAFRLASGALAARYASERDAGVVNADLITLADPNFINTGFNKGWFVTFAKAELPAVSKLDDRWFDRGAALTNINVLGISYNLDLVGPKPPKSWEDLIRPEFKGKITLGDPRNVPTYMAIYRILRDELGPDYLKALAAQQPVIFESIVPGTQKLAAGEYAVAVPNVSSVLAPLKTQGAPIDFVMPPLTTGVEFMTMLSQGADSPKAAKCLYNFLFTEAGQQAFSGATSVSPFPNIPGTAPLPANYRDPKITELPQHTKEILDLLKIR</sequence>
<protein>
    <submittedName>
        <fullName evidence="3">Iron(III) transport system substrate-binding protein</fullName>
    </submittedName>
</protein>
<dbReference type="Proteomes" id="UP000192936">
    <property type="component" value="Unassembled WGS sequence"/>
</dbReference>
<feature type="signal peptide" evidence="2">
    <location>
        <begin position="1"/>
        <end position="28"/>
    </location>
</feature>
<evidence type="ECO:0000313" key="4">
    <source>
        <dbReference type="Proteomes" id="UP000192936"/>
    </source>
</evidence>
<dbReference type="Gene3D" id="3.40.190.10">
    <property type="entry name" value="Periplasmic binding protein-like II"/>
    <property type="match status" value="2"/>
</dbReference>
<evidence type="ECO:0000256" key="2">
    <source>
        <dbReference type="SAM" id="SignalP"/>
    </source>
</evidence>
<dbReference type="SUPFAM" id="SSF53850">
    <property type="entry name" value="Periplasmic binding protein-like II"/>
    <property type="match status" value="1"/>
</dbReference>
<accession>A0A1X7HNU8</accession>
<proteinExistence type="predicted"/>
<name>A0A1X7HNU8_9PROT</name>
<dbReference type="AlphaFoldDB" id="A0A1X7HNU8"/>
<dbReference type="EMBL" id="FXAK01000009">
    <property type="protein sequence ID" value="SMF89994.1"/>
    <property type="molecule type" value="Genomic_DNA"/>
</dbReference>
<dbReference type="STRING" id="286727.SAMN02982917_6929"/>
<dbReference type="PANTHER" id="PTHR30006">
    <property type="entry name" value="THIAMINE-BINDING PERIPLASMIC PROTEIN-RELATED"/>
    <property type="match status" value="1"/>
</dbReference>
<keyword evidence="1 2" id="KW-0732">Signal</keyword>